<dbReference type="EMBL" id="BGPR01017939">
    <property type="protein sequence ID" value="GBN77748.1"/>
    <property type="molecule type" value="Genomic_DNA"/>
</dbReference>
<name>A0A4Y2RPX7_ARAVE</name>
<dbReference type="AlphaFoldDB" id="A0A4Y2RPX7"/>
<evidence type="ECO:0000313" key="2">
    <source>
        <dbReference type="Proteomes" id="UP000499080"/>
    </source>
</evidence>
<organism evidence="1 2">
    <name type="scientific">Araneus ventricosus</name>
    <name type="common">Orbweaver spider</name>
    <name type="synonym">Epeira ventricosa</name>
    <dbReference type="NCBI Taxonomy" id="182803"/>
    <lineage>
        <taxon>Eukaryota</taxon>
        <taxon>Metazoa</taxon>
        <taxon>Ecdysozoa</taxon>
        <taxon>Arthropoda</taxon>
        <taxon>Chelicerata</taxon>
        <taxon>Arachnida</taxon>
        <taxon>Araneae</taxon>
        <taxon>Araneomorphae</taxon>
        <taxon>Entelegynae</taxon>
        <taxon>Araneoidea</taxon>
        <taxon>Araneidae</taxon>
        <taxon>Araneus</taxon>
    </lineage>
</organism>
<gene>
    <name evidence="1" type="ORF">AVEN_267995_1</name>
</gene>
<evidence type="ECO:0000313" key="1">
    <source>
        <dbReference type="EMBL" id="GBN77748.1"/>
    </source>
</evidence>
<proteinExistence type="predicted"/>
<reference evidence="1 2" key="1">
    <citation type="journal article" date="2019" name="Sci. Rep.">
        <title>Orb-weaving spider Araneus ventricosus genome elucidates the spidroin gene catalogue.</title>
        <authorList>
            <person name="Kono N."/>
            <person name="Nakamura H."/>
            <person name="Ohtoshi R."/>
            <person name="Moran D.A.P."/>
            <person name="Shinohara A."/>
            <person name="Yoshida Y."/>
            <person name="Fujiwara M."/>
            <person name="Mori M."/>
            <person name="Tomita M."/>
            <person name="Arakawa K."/>
        </authorList>
    </citation>
    <scope>NUCLEOTIDE SEQUENCE [LARGE SCALE GENOMIC DNA]</scope>
</reference>
<comment type="caution">
    <text evidence="1">The sequence shown here is derived from an EMBL/GenBank/DDBJ whole genome shotgun (WGS) entry which is preliminary data.</text>
</comment>
<keyword evidence="2" id="KW-1185">Reference proteome</keyword>
<dbReference type="Proteomes" id="UP000499080">
    <property type="component" value="Unassembled WGS sequence"/>
</dbReference>
<protein>
    <submittedName>
        <fullName evidence="1">Uncharacterized protein</fullName>
    </submittedName>
</protein>
<sequence>MLMDVKSKGVLDQRNVVKNLKECFKSYKGEGTTWEVIQFGMKLDILVSIPLGCSPINQSAMPKPIPEGNGPQTLGATYIPVTLLEASAQIIRCQRARLSFGKVRSSVL</sequence>
<accession>A0A4Y2RPX7</accession>